<feature type="binding site" evidence="8">
    <location>
        <begin position="133"/>
        <end position="136"/>
    </location>
    <ligand>
        <name>4-CDP-2-C-methyl-D-erythritol 2-phosphate</name>
        <dbReference type="ChEBI" id="CHEBI:57919"/>
    </ligand>
</feature>
<dbReference type="HAMAP" id="MF_00107">
    <property type="entry name" value="IspF"/>
    <property type="match status" value="1"/>
</dbReference>
<feature type="binding site" evidence="8">
    <location>
        <position position="9"/>
    </location>
    <ligand>
        <name>a divalent metal cation</name>
        <dbReference type="ChEBI" id="CHEBI:60240"/>
    </ligand>
</feature>
<feature type="site" description="Transition state stabilizer" evidence="8">
    <location>
        <position position="35"/>
    </location>
</feature>
<evidence type="ECO:0000256" key="9">
    <source>
        <dbReference type="RuleBase" id="RU004395"/>
    </source>
</evidence>
<dbReference type="Proteomes" id="UP000192727">
    <property type="component" value="Chromosome"/>
</dbReference>
<comment type="catalytic activity">
    <reaction evidence="1 8 9">
        <text>4-CDP-2-C-methyl-D-erythritol 2-phosphate = 2-C-methyl-D-erythritol 2,4-cyclic diphosphate + CMP</text>
        <dbReference type="Rhea" id="RHEA:23864"/>
        <dbReference type="ChEBI" id="CHEBI:57919"/>
        <dbReference type="ChEBI" id="CHEBI:58483"/>
        <dbReference type="ChEBI" id="CHEBI:60377"/>
        <dbReference type="EC" id="4.6.1.12"/>
    </reaction>
</comment>
<dbReference type="GO" id="GO:0019288">
    <property type="term" value="P:isopentenyl diphosphate biosynthetic process, methylerythritol 4-phosphate pathway"/>
    <property type="evidence" value="ECO:0007669"/>
    <property type="project" value="UniProtKB-UniRule"/>
</dbReference>
<sequence>MIRVGQGFDVHQLVEGRKCIIGGVELPYEKGLLGHSDADVLLHAITDAILGALGLGDIGTHFPDTEEEFKDANSLVLLKRVWGLAKEKGYRLGNADSTIIAQQPKMNPHIPAMVKIIAEVLEADEEQVNVKATTTEKLGFTGRGEGIAAQSVVCLIRDL</sequence>
<comment type="subunit">
    <text evidence="8">Homotrimer.</text>
</comment>
<dbReference type="PANTHER" id="PTHR43181">
    <property type="entry name" value="2-C-METHYL-D-ERYTHRITOL 2,4-CYCLODIPHOSPHATE SYNTHASE, CHLOROPLASTIC"/>
    <property type="match status" value="1"/>
</dbReference>
<dbReference type="SUPFAM" id="SSF69765">
    <property type="entry name" value="IpsF-like"/>
    <property type="match status" value="1"/>
</dbReference>
<dbReference type="EC" id="4.6.1.12" evidence="4 8"/>
<feature type="binding site" evidence="8">
    <location>
        <position position="140"/>
    </location>
    <ligand>
        <name>4-CDP-2-C-methyl-D-erythritol 2-phosphate</name>
        <dbReference type="ChEBI" id="CHEBI:57919"/>
    </ligand>
</feature>
<dbReference type="EMBL" id="CP020557">
    <property type="protein sequence ID" value="ARF68207.1"/>
    <property type="molecule type" value="Genomic_DNA"/>
</dbReference>
<evidence type="ECO:0000256" key="3">
    <source>
        <dbReference type="ARBA" id="ARBA00008480"/>
    </source>
</evidence>
<evidence type="ECO:0000256" key="8">
    <source>
        <dbReference type="HAMAP-Rule" id="MF_00107"/>
    </source>
</evidence>
<gene>
    <name evidence="8" type="primary">ispF</name>
    <name evidence="10" type="ORF">B7C51_10770</name>
</gene>
<evidence type="ECO:0000256" key="4">
    <source>
        <dbReference type="ARBA" id="ARBA00012579"/>
    </source>
</evidence>
<protein>
    <recommendedName>
        <fullName evidence="4 8">2-C-methyl-D-erythritol 2,4-cyclodiphosphate synthase</fullName>
        <shortName evidence="8">MECDP-synthase</shortName>
        <shortName evidence="8">MECPP-synthase</shortName>
        <shortName evidence="8">MECPS</shortName>
        <ecNumber evidence="4 8">4.6.1.12</ecNumber>
    </recommendedName>
</protein>
<reference evidence="10 11" key="1">
    <citation type="submission" date="2017-03" db="EMBL/GenBank/DDBJ databases">
        <title>Paenibacillus larvae genome sequencing.</title>
        <authorList>
            <person name="Dingman D.W."/>
        </authorList>
    </citation>
    <scope>NUCLEOTIDE SEQUENCE [LARGE SCALE GENOMIC DNA]</scope>
    <source>
        <strain evidence="10 11">SAG 10367</strain>
    </source>
</reference>
<comment type="similarity">
    <text evidence="3 8 9">Belongs to the IspF family.</text>
</comment>
<dbReference type="UniPathway" id="UPA00056">
    <property type="reaction ID" value="UER00095"/>
</dbReference>
<feature type="binding site" evidence="8">
    <location>
        <begin position="35"/>
        <end position="36"/>
    </location>
    <ligand>
        <name>4-CDP-2-C-methyl-D-erythritol 2-phosphate</name>
        <dbReference type="ChEBI" id="CHEBI:57919"/>
    </ligand>
</feature>
<name>A0A1V0USW6_9BACL</name>
<dbReference type="Gene3D" id="3.30.1330.50">
    <property type="entry name" value="2-C-methyl-D-erythritol 2,4-cyclodiphosphate synthase"/>
    <property type="match status" value="1"/>
</dbReference>
<organism evidence="10 11">
    <name type="scientific">Paenibacillus larvae subsp. pulvifaciens</name>
    <dbReference type="NCBI Taxonomy" id="1477"/>
    <lineage>
        <taxon>Bacteria</taxon>
        <taxon>Bacillati</taxon>
        <taxon>Bacillota</taxon>
        <taxon>Bacilli</taxon>
        <taxon>Bacillales</taxon>
        <taxon>Paenibacillaceae</taxon>
        <taxon>Paenibacillus</taxon>
    </lineage>
</organism>
<feature type="binding site" evidence="8">
    <location>
        <begin position="9"/>
        <end position="11"/>
    </location>
    <ligand>
        <name>4-CDP-2-C-methyl-D-erythritol 2-phosphate</name>
        <dbReference type="ChEBI" id="CHEBI:57919"/>
    </ligand>
</feature>
<dbReference type="NCBIfam" id="TIGR00151">
    <property type="entry name" value="ispF"/>
    <property type="match status" value="1"/>
</dbReference>
<comment type="cofactor">
    <cofactor evidence="8">
        <name>a divalent metal cation</name>
        <dbReference type="ChEBI" id="CHEBI:60240"/>
    </cofactor>
    <text evidence="8">Binds 1 divalent metal cation per subunit.</text>
</comment>
<evidence type="ECO:0000256" key="7">
    <source>
        <dbReference type="ARBA" id="ARBA00023239"/>
    </source>
</evidence>
<keyword evidence="7 8" id="KW-0456">Lyase</keyword>
<evidence type="ECO:0000256" key="2">
    <source>
        <dbReference type="ARBA" id="ARBA00004709"/>
    </source>
</evidence>
<feature type="site" description="Transition state stabilizer" evidence="8">
    <location>
        <position position="134"/>
    </location>
</feature>
<feature type="binding site" evidence="8">
    <location>
        <position position="43"/>
    </location>
    <ligand>
        <name>a divalent metal cation</name>
        <dbReference type="ChEBI" id="CHEBI:60240"/>
    </ligand>
</feature>
<dbReference type="GeneID" id="64220830"/>
<dbReference type="FunFam" id="3.30.1330.50:FF:000001">
    <property type="entry name" value="2-C-methyl-D-erythritol 2,4-cyclodiphosphate synthase"/>
    <property type="match status" value="1"/>
</dbReference>
<feature type="binding site" evidence="8">
    <location>
        <position position="11"/>
    </location>
    <ligand>
        <name>a divalent metal cation</name>
        <dbReference type="ChEBI" id="CHEBI:60240"/>
    </ligand>
</feature>
<feature type="binding site" evidence="8">
    <location>
        <begin position="57"/>
        <end position="59"/>
    </location>
    <ligand>
        <name>4-CDP-2-C-methyl-D-erythritol 2-phosphate</name>
        <dbReference type="ChEBI" id="CHEBI:57919"/>
    </ligand>
</feature>
<comment type="caution">
    <text evidence="8">Lacks conserved residue(s) required for the propagation of feature annotation.</text>
</comment>
<evidence type="ECO:0000256" key="6">
    <source>
        <dbReference type="ARBA" id="ARBA00023229"/>
    </source>
</evidence>
<dbReference type="PANTHER" id="PTHR43181:SF1">
    <property type="entry name" value="2-C-METHYL-D-ERYTHRITOL 2,4-CYCLODIPHOSPHATE SYNTHASE, CHLOROPLASTIC"/>
    <property type="match status" value="1"/>
</dbReference>
<evidence type="ECO:0000256" key="5">
    <source>
        <dbReference type="ARBA" id="ARBA00022723"/>
    </source>
</evidence>
<feature type="binding site" evidence="8">
    <location>
        <position position="143"/>
    </location>
    <ligand>
        <name>4-CDP-2-C-methyl-D-erythritol 2-phosphate</name>
        <dbReference type="ChEBI" id="CHEBI:57919"/>
    </ligand>
</feature>
<evidence type="ECO:0000256" key="1">
    <source>
        <dbReference type="ARBA" id="ARBA00000200"/>
    </source>
</evidence>
<dbReference type="RefSeq" id="WP_023482192.1">
    <property type="nucleotide sequence ID" value="NZ_CP019794.1"/>
</dbReference>
<comment type="pathway">
    <text evidence="2 8">Isoprenoid biosynthesis; isopentenyl diphosphate biosynthesis via DXP pathway; isopentenyl diphosphate from 1-deoxy-D-xylulose 5-phosphate: step 4/6.</text>
</comment>
<evidence type="ECO:0000313" key="10">
    <source>
        <dbReference type="EMBL" id="ARF68207.1"/>
    </source>
</evidence>
<dbReference type="PROSITE" id="PS01350">
    <property type="entry name" value="ISPF"/>
    <property type="match status" value="1"/>
</dbReference>
<keyword evidence="5 8" id="KW-0479">Metal-binding</keyword>
<dbReference type="InterPro" id="IPR036571">
    <property type="entry name" value="MECDP_synthase_sf"/>
</dbReference>
<dbReference type="Pfam" id="PF02542">
    <property type="entry name" value="YgbB"/>
    <property type="match status" value="1"/>
</dbReference>
<dbReference type="GO" id="GO:0046872">
    <property type="term" value="F:metal ion binding"/>
    <property type="evidence" value="ECO:0007669"/>
    <property type="project" value="UniProtKB-KW"/>
</dbReference>
<dbReference type="CDD" id="cd00554">
    <property type="entry name" value="MECDP_synthase"/>
    <property type="match status" value="1"/>
</dbReference>
<accession>A0A1V0USW6</accession>
<dbReference type="InterPro" id="IPR003526">
    <property type="entry name" value="MECDP_synthase"/>
</dbReference>
<feature type="binding site" evidence="8">
    <location>
        <begin position="62"/>
        <end position="66"/>
    </location>
    <ligand>
        <name>4-CDP-2-C-methyl-D-erythritol 2-phosphate</name>
        <dbReference type="ChEBI" id="CHEBI:57919"/>
    </ligand>
</feature>
<dbReference type="InterPro" id="IPR020555">
    <property type="entry name" value="MECDP_synthase_CS"/>
</dbReference>
<comment type="function">
    <text evidence="8">Involved in the biosynthesis of isopentenyl diphosphate (IPP) and dimethylallyl diphosphate (DMAPP), two major building blocks of isoprenoid compounds. Catalyzes the conversion of 4-diphosphocytidyl-2-C-methyl-D-erythritol 2-phosphate (CDP-ME2P) to 2-C-methyl-D-erythritol 2,4-cyclodiphosphate (ME-CPP) with a corresponding release of cytidine 5-monophosphate (CMP).</text>
</comment>
<dbReference type="GO" id="GO:0008685">
    <property type="term" value="F:2-C-methyl-D-erythritol 2,4-cyclodiphosphate synthase activity"/>
    <property type="evidence" value="ECO:0007669"/>
    <property type="project" value="UniProtKB-UniRule"/>
</dbReference>
<dbReference type="GO" id="GO:0016114">
    <property type="term" value="P:terpenoid biosynthetic process"/>
    <property type="evidence" value="ECO:0007669"/>
    <property type="project" value="InterPro"/>
</dbReference>
<evidence type="ECO:0000313" key="11">
    <source>
        <dbReference type="Proteomes" id="UP000192727"/>
    </source>
</evidence>
<keyword evidence="6 8" id="KW-0414">Isoprene biosynthesis</keyword>
<proteinExistence type="inferred from homology"/>
<dbReference type="AlphaFoldDB" id="A0A1V0USW6"/>